<feature type="domain" description="AMP-dependent synthetase/ligase" evidence="3">
    <location>
        <begin position="58"/>
        <end position="360"/>
    </location>
</feature>
<protein>
    <recommendedName>
        <fullName evidence="7">Carrier domain-containing protein</fullName>
    </recommendedName>
</protein>
<dbReference type="InterPro" id="IPR020845">
    <property type="entry name" value="AMP-binding_CS"/>
</dbReference>
<dbReference type="Gene3D" id="3.40.50.12780">
    <property type="entry name" value="N-terminal domain of ligase-like"/>
    <property type="match status" value="1"/>
</dbReference>
<sequence>MAVTDDKEPWAEGAEKNRGQRLLPHVIDYYAHHQPDRVFASIFKTGDLENGFEDIKAETMATAVNYMAWWLTKNLKTRNKRRTLAYIGPSDLRYTVIFLAAIKCRWRTFFISPRNPITLNLGLLQQSDVSALLYADTLKAPARSLQKFDPSISCKQVPSMNEILKSESPAFPFDVSWSAIKDENCLILHSSGSTGQPKLVNYSHAAFACTDNDSKIPVPPGRRAQNSAQFMFDSPGRYYSSFPIFHIAGIQAYILIPSFYPTSTLVIGPPHIAPSGSLVDKIIREQKVRALWLPPQVIEQWISNPAAMKQAESLDFVAYGGGVMSKAAGDKLNKATDVCQIYGCLEAGQVQMLVPQRGDWQYVEFNPAEECDMQEVDEGVYELVFHNDEKFLGHRTLSHTFPDVQTWRSGDLFIPHPTKPGLWSFYSRIDDIILLANNQRVWPIPMEVIISGDPLITGAVVVGNGRPEVLLLVEPRSSPEIDRMSKKEFIDAIWPMITQANGIAPAHGKIRRSRIALSQPNLGFIRAPRGTIARKPTESLYSEYITAAFVDGTTDEQGEIGILENHWTDEAKRFIGSVVHDIRPDSKIRETDDFFVLGAMDSLSVLELGQKLKLGLSGRMDKEKNTIDFWMRTIFENPTIDGLATATLDAVFGKGKSSQSQQRLSVDGLVGDLIAQLPEAIATTPPPPFATDDIKVVLLGCQGRLGPYLVKSLLDDDRVAGIKCLDRGPDVRDTFQMRVDELGLNIDAKDSRLQFVPIDLSQPDLGIPEDHVEEICTHADVIIHSIWTVNYALSLASFTPEILKSVYATIDIANRAKSRPRVVFTSSIGSVHRWAKAISPIVPVPEEVINCTAAAMATGYGQSKQVAERFLSAAGTKLQIPISILRIGQIAGPTKIEEGGKWESHDWIHSLAILSKASGLVPINPALINWVPVDQMANVIQEIALREKHDGHETGTPNVQLYNIVHPRPIPTSKFSEALQKCISSPRLVTYPEWVEHLSGLPPNRLSREAEEQRARVLPFFRTIVEEGFARFDIRKALAVSPTMSRMEPIEQDSIVRWCRQWTENEDI</sequence>
<evidence type="ECO:0000259" key="4">
    <source>
        <dbReference type="Pfam" id="PF07993"/>
    </source>
</evidence>
<evidence type="ECO:0000256" key="1">
    <source>
        <dbReference type="ARBA" id="ARBA00022450"/>
    </source>
</evidence>
<dbReference type="Gene3D" id="3.40.50.720">
    <property type="entry name" value="NAD(P)-binding Rossmann-like Domain"/>
    <property type="match status" value="1"/>
</dbReference>
<dbReference type="PANTHER" id="PTHR43439">
    <property type="entry name" value="PHENYLACETATE-COENZYME A LIGASE"/>
    <property type="match status" value="1"/>
</dbReference>
<accession>A0AAD6D7E1</accession>
<dbReference type="AlphaFoldDB" id="A0AAD6D7E1"/>
<dbReference type="InterPro" id="IPR000873">
    <property type="entry name" value="AMP-dep_synth/lig_dom"/>
</dbReference>
<dbReference type="Pfam" id="PF07993">
    <property type="entry name" value="NAD_binding_4"/>
    <property type="match status" value="1"/>
</dbReference>
<dbReference type="InterPro" id="IPR051414">
    <property type="entry name" value="Adenylate-forming_Reductase"/>
</dbReference>
<dbReference type="SUPFAM" id="SSF56801">
    <property type="entry name" value="Acetyl-CoA synthetase-like"/>
    <property type="match status" value="1"/>
</dbReference>
<keyword evidence="2" id="KW-0597">Phosphoprotein</keyword>
<dbReference type="InterPro" id="IPR013120">
    <property type="entry name" value="FAR_NAD-bd"/>
</dbReference>
<feature type="domain" description="Thioester reductase (TE)" evidence="4">
    <location>
        <begin position="700"/>
        <end position="940"/>
    </location>
</feature>
<dbReference type="Pfam" id="PF00501">
    <property type="entry name" value="AMP-binding"/>
    <property type="match status" value="1"/>
</dbReference>
<proteinExistence type="predicted"/>
<evidence type="ECO:0000313" key="6">
    <source>
        <dbReference type="Proteomes" id="UP001220324"/>
    </source>
</evidence>
<name>A0AAD6D7E1_9EURO</name>
<keyword evidence="6" id="KW-1185">Reference proteome</keyword>
<evidence type="ECO:0000256" key="2">
    <source>
        <dbReference type="ARBA" id="ARBA00022553"/>
    </source>
</evidence>
<dbReference type="SUPFAM" id="SSF51735">
    <property type="entry name" value="NAD(P)-binding Rossmann-fold domains"/>
    <property type="match status" value="1"/>
</dbReference>
<dbReference type="PROSITE" id="PS00455">
    <property type="entry name" value="AMP_BINDING"/>
    <property type="match status" value="1"/>
</dbReference>
<dbReference type="InterPro" id="IPR036291">
    <property type="entry name" value="NAD(P)-bd_dom_sf"/>
</dbReference>
<reference evidence="5 6" key="1">
    <citation type="journal article" date="2023" name="IMA Fungus">
        <title>Comparative genomic study of the Penicillium genus elucidates a diverse pangenome and 15 lateral gene transfer events.</title>
        <authorList>
            <person name="Petersen C."/>
            <person name="Sorensen T."/>
            <person name="Nielsen M.R."/>
            <person name="Sondergaard T.E."/>
            <person name="Sorensen J.L."/>
            <person name="Fitzpatrick D.A."/>
            <person name="Frisvad J.C."/>
            <person name="Nielsen K.L."/>
        </authorList>
    </citation>
    <scope>NUCLEOTIDE SEQUENCE [LARGE SCALE GENOMIC DNA]</scope>
    <source>
        <strain evidence="5 6">IBT 35679</strain>
    </source>
</reference>
<dbReference type="PANTHER" id="PTHR43439:SF2">
    <property type="entry name" value="ENZYME, PUTATIVE (JCVI)-RELATED"/>
    <property type="match status" value="1"/>
</dbReference>
<dbReference type="EMBL" id="JAQIZZ010000001">
    <property type="protein sequence ID" value="KAJ5556320.1"/>
    <property type="molecule type" value="Genomic_DNA"/>
</dbReference>
<dbReference type="InterPro" id="IPR042099">
    <property type="entry name" value="ANL_N_sf"/>
</dbReference>
<comment type="caution">
    <text evidence="5">The sequence shown here is derived from an EMBL/GenBank/DDBJ whole genome shotgun (WGS) entry which is preliminary data.</text>
</comment>
<dbReference type="Pfam" id="PF23562">
    <property type="entry name" value="AMP-binding_C_3"/>
    <property type="match status" value="1"/>
</dbReference>
<gene>
    <name evidence="5" type="ORF">N7494_000235</name>
</gene>
<organism evidence="5 6">
    <name type="scientific">Penicillium frequentans</name>
    <dbReference type="NCBI Taxonomy" id="3151616"/>
    <lineage>
        <taxon>Eukaryota</taxon>
        <taxon>Fungi</taxon>
        <taxon>Dikarya</taxon>
        <taxon>Ascomycota</taxon>
        <taxon>Pezizomycotina</taxon>
        <taxon>Eurotiomycetes</taxon>
        <taxon>Eurotiomycetidae</taxon>
        <taxon>Eurotiales</taxon>
        <taxon>Aspergillaceae</taxon>
        <taxon>Penicillium</taxon>
    </lineage>
</organism>
<evidence type="ECO:0008006" key="7">
    <source>
        <dbReference type="Google" id="ProtNLM"/>
    </source>
</evidence>
<keyword evidence="1" id="KW-0596">Phosphopantetheine</keyword>
<evidence type="ECO:0000259" key="3">
    <source>
        <dbReference type="Pfam" id="PF00501"/>
    </source>
</evidence>
<evidence type="ECO:0000313" key="5">
    <source>
        <dbReference type="EMBL" id="KAJ5556320.1"/>
    </source>
</evidence>
<dbReference type="Proteomes" id="UP001220324">
    <property type="component" value="Unassembled WGS sequence"/>
</dbReference>